<name>G2XN72_BOTF4</name>
<proteinExistence type="predicted"/>
<accession>G2XN72</accession>
<reference evidence="2" key="1">
    <citation type="journal article" date="2011" name="PLoS Genet.">
        <title>Genomic analysis of the necrotrophic fungal pathogens Sclerotinia sclerotiorum and Botrytis cinerea.</title>
        <authorList>
            <person name="Amselem J."/>
            <person name="Cuomo C.A."/>
            <person name="van Kan J.A."/>
            <person name="Viaud M."/>
            <person name="Benito E.P."/>
            <person name="Couloux A."/>
            <person name="Coutinho P.M."/>
            <person name="de Vries R.P."/>
            <person name="Dyer P.S."/>
            <person name="Fillinger S."/>
            <person name="Fournier E."/>
            <person name="Gout L."/>
            <person name="Hahn M."/>
            <person name="Kohn L."/>
            <person name="Lapalu N."/>
            <person name="Plummer K.M."/>
            <person name="Pradier J.M."/>
            <person name="Quevillon E."/>
            <person name="Sharon A."/>
            <person name="Simon A."/>
            <person name="ten Have A."/>
            <person name="Tudzynski B."/>
            <person name="Tudzynski P."/>
            <person name="Wincker P."/>
            <person name="Andrew M."/>
            <person name="Anthouard V."/>
            <person name="Beever R.E."/>
            <person name="Beffa R."/>
            <person name="Benoit I."/>
            <person name="Bouzid O."/>
            <person name="Brault B."/>
            <person name="Chen Z."/>
            <person name="Choquer M."/>
            <person name="Collemare J."/>
            <person name="Cotton P."/>
            <person name="Danchin E.G."/>
            <person name="Da Silva C."/>
            <person name="Gautier A."/>
            <person name="Giraud C."/>
            <person name="Giraud T."/>
            <person name="Gonzalez C."/>
            <person name="Grossetete S."/>
            <person name="Guldener U."/>
            <person name="Henrissat B."/>
            <person name="Howlett B.J."/>
            <person name="Kodira C."/>
            <person name="Kretschmer M."/>
            <person name="Lappartient A."/>
            <person name="Leroch M."/>
            <person name="Levis C."/>
            <person name="Mauceli E."/>
            <person name="Neuveglise C."/>
            <person name="Oeser B."/>
            <person name="Pearson M."/>
            <person name="Poulain J."/>
            <person name="Poussereau N."/>
            <person name="Quesneville H."/>
            <person name="Rascle C."/>
            <person name="Schumacher J."/>
            <person name="Segurens B."/>
            <person name="Sexton A."/>
            <person name="Silva E."/>
            <person name="Sirven C."/>
            <person name="Soanes D.M."/>
            <person name="Talbot N.J."/>
            <person name="Templeton M."/>
            <person name="Yandava C."/>
            <person name="Yarden O."/>
            <person name="Zeng Q."/>
            <person name="Rollins J.A."/>
            <person name="Lebrun M.H."/>
            <person name="Dickman M."/>
        </authorList>
    </citation>
    <scope>NUCLEOTIDE SEQUENCE [LARGE SCALE GENOMIC DNA]</scope>
    <source>
        <strain evidence="2">T4</strain>
    </source>
</reference>
<evidence type="ECO:0000313" key="2">
    <source>
        <dbReference type="Proteomes" id="UP000008177"/>
    </source>
</evidence>
<sequence>MKCMAEYAFSVEGIGQDISRCTHGSVAGPRPPMIVFAWRRPTFADGDGCSHSSHMFLRATSHEAGESSLRGCPKDTLQYSILYALHMNIAQVCNHKLWEQAWSPNGATTVRLPLGSAGFQNLKARQF</sequence>
<dbReference type="Proteomes" id="UP000008177">
    <property type="component" value="Unplaced contigs"/>
</dbReference>
<organism evidence="1 2">
    <name type="scientific">Botryotinia fuckeliana (strain T4)</name>
    <name type="common">Noble rot fungus</name>
    <name type="synonym">Botrytis cinerea</name>
    <dbReference type="NCBI Taxonomy" id="999810"/>
    <lineage>
        <taxon>Eukaryota</taxon>
        <taxon>Fungi</taxon>
        <taxon>Dikarya</taxon>
        <taxon>Ascomycota</taxon>
        <taxon>Pezizomycotina</taxon>
        <taxon>Leotiomycetes</taxon>
        <taxon>Helotiales</taxon>
        <taxon>Sclerotiniaceae</taxon>
        <taxon>Botrytis</taxon>
    </lineage>
</organism>
<evidence type="ECO:0000313" key="1">
    <source>
        <dbReference type="EMBL" id="CCD42328.1"/>
    </source>
</evidence>
<protein>
    <submittedName>
        <fullName evidence="1">Uncharacterized protein</fullName>
    </submittedName>
</protein>
<dbReference type="AlphaFoldDB" id="G2XN72"/>
<dbReference type="EMBL" id="FQ790245">
    <property type="protein sequence ID" value="CCD42328.1"/>
    <property type="molecule type" value="Genomic_DNA"/>
</dbReference>
<dbReference type="InParanoid" id="G2XN72"/>
<gene>
    <name evidence="1" type="ORF">BofuT4_P014560.1</name>
</gene>
<dbReference type="HOGENOM" id="CLU_1970187_0_0_1"/>